<evidence type="ECO:0000313" key="3">
    <source>
        <dbReference type="EMBL" id="MBF4692620.1"/>
    </source>
</evidence>
<evidence type="ECO:0000256" key="1">
    <source>
        <dbReference type="HAMAP-Rule" id="MF_01054"/>
    </source>
</evidence>
<dbReference type="InterPro" id="IPR045865">
    <property type="entry name" value="ACT-like_dom_sf"/>
</dbReference>
<dbReference type="Pfam" id="PF13740">
    <property type="entry name" value="ACT_6"/>
    <property type="match status" value="1"/>
</dbReference>
<keyword evidence="4" id="KW-1185">Reference proteome</keyword>
<dbReference type="Gene3D" id="3.30.70.260">
    <property type="match status" value="1"/>
</dbReference>
<dbReference type="SUPFAM" id="SSF55021">
    <property type="entry name" value="ACT-like"/>
    <property type="match status" value="1"/>
</dbReference>
<sequence length="89" mass="9684">MNAYVSVMGMDKKGIIKEVATVLSNNGVNILDINQTIVRGCFTMVMFVDLSELTTDLAGLKAELSVPANAMNLRIKVQHDAIFSAMHTL</sequence>
<comment type="similarity">
    <text evidence="1">Belongs to the UPF0237 family.</text>
</comment>
<dbReference type="RefSeq" id="WP_194700861.1">
    <property type="nucleotide sequence ID" value="NZ_JADKNH010000003.1"/>
</dbReference>
<organism evidence="3 4">
    <name type="scientific">Fusibacter ferrireducens</name>
    <dbReference type="NCBI Taxonomy" id="2785058"/>
    <lineage>
        <taxon>Bacteria</taxon>
        <taxon>Bacillati</taxon>
        <taxon>Bacillota</taxon>
        <taxon>Clostridia</taxon>
        <taxon>Eubacteriales</taxon>
        <taxon>Eubacteriales Family XII. Incertae Sedis</taxon>
        <taxon>Fusibacter</taxon>
    </lineage>
</organism>
<dbReference type="InterPro" id="IPR002912">
    <property type="entry name" value="ACT_dom"/>
</dbReference>
<dbReference type="InterPro" id="IPR022986">
    <property type="entry name" value="UPF0237_ACT"/>
</dbReference>
<evidence type="ECO:0000259" key="2">
    <source>
        <dbReference type="PROSITE" id="PS51671"/>
    </source>
</evidence>
<evidence type="ECO:0000313" key="4">
    <source>
        <dbReference type="Proteomes" id="UP000614200"/>
    </source>
</evidence>
<gene>
    <name evidence="3" type="ORF">ISU02_05800</name>
</gene>
<proteinExistence type="inferred from homology"/>
<dbReference type="HAMAP" id="MF_01054">
    <property type="entry name" value="UPF0237"/>
    <property type="match status" value="1"/>
</dbReference>
<dbReference type="EMBL" id="JADKNH010000003">
    <property type="protein sequence ID" value="MBF4692620.1"/>
    <property type="molecule type" value="Genomic_DNA"/>
</dbReference>
<name>A0ABR9ZQ80_9FIRM</name>
<comment type="caution">
    <text evidence="3">The sequence shown here is derived from an EMBL/GenBank/DDBJ whole genome shotgun (WGS) entry which is preliminary data.</text>
</comment>
<dbReference type="Proteomes" id="UP000614200">
    <property type="component" value="Unassembled WGS sequence"/>
</dbReference>
<feature type="domain" description="ACT" evidence="2">
    <location>
        <begin position="4"/>
        <end position="78"/>
    </location>
</feature>
<reference evidence="3 4" key="1">
    <citation type="submission" date="2020-11" db="EMBL/GenBank/DDBJ databases">
        <title>Fusibacter basophilias sp. nov.</title>
        <authorList>
            <person name="Qiu D."/>
        </authorList>
    </citation>
    <scope>NUCLEOTIDE SEQUENCE [LARGE SCALE GENOMIC DNA]</scope>
    <source>
        <strain evidence="3 4">Q10-2</strain>
    </source>
</reference>
<accession>A0ABR9ZQ80</accession>
<dbReference type="NCBIfam" id="NF001220">
    <property type="entry name" value="PRK00194.1"/>
    <property type="match status" value="1"/>
</dbReference>
<protein>
    <recommendedName>
        <fullName evidence="1">UPF0237 protein ISU02_05800</fullName>
    </recommendedName>
</protein>
<dbReference type="PROSITE" id="PS51671">
    <property type="entry name" value="ACT"/>
    <property type="match status" value="1"/>
</dbReference>